<protein>
    <submittedName>
        <fullName evidence="2">Uncharacterized protein</fullName>
    </submittedName>
</protein>
<evidence type="ECO:0000313" key="2">
    <source>
        <dbReference type="EMBL" id="TNN87545.1"/>
    </source>
</evidence>
<keyword evidence="3" id="KW-1185">Reference proteome</keyword>
<feature type="compositionally biased region" description="Polar residues" evidence="1">
    <location>
        <begin position="107"/>
        <end position="117"/>
    </location>
</feature>
<feature type="region of interest" description="Disordered" evidence="1">
    <location>
        <begin position="176"/>
        <end position="202"/>
    </location>
</feature>
<reference evidence="2 3" key="1">
    <citation type="submission" date="2019-03" db="EMBL/GenBank/DDBJ databases">
        <title>First draft genome of Liparis tanakae, snailfish: a comprehensive survey of snailfish specific genes.</title>
        <authorList>
            <person name="Kim W."/>
            <person name="Song I."/>
            <person name="Jeong J.-H."/>
            <person name="Kim D."/>
            <person name="Kim S."/>
            <person name="Ryu S."/>
            <person name="Song J.Y."/>
            <person name="Lee S.K."/>
        </authorList>
    </citation>
    <scope>NUCLEOTIDE SEQUENCE [LARGE SCALE GENOMIC DNA]</scope>
    <source>
        <tissue evidence="2">Muscle</tissue>
    </source>
</reference>
<evidence type="ECO:0000256" key="1">
    <source>
        <dbReference type="SAM" id="MobiDB-lite"/>
    </source>
</evidence>
<dbReference type="EMBL" id="SRLO01000010">
    <property type="protein sequence ID" value="TNN87545.1"/>
    <property type="molecule type" value="Genomic_DNA"/>
</dbReference>
<dbReference type="Proteomes" id="UP000314294">
    <property type="component" value="Unassembled WGS sequence"/>
</dbReference>
<feature type="region of interest" description="Disordered" evidence="1">
    <location>
        <begin position="234"/>
        <end position="253"/>
    </location>
</feature>
<sequence>MEKERQSLALNLPPTPEIGETESQHTIVIRGVKRSDAAIALRAFNIFSPVSSQGRHAAPWWWATAASQERRLLLWVLWPLALGPGSGPFSLTRTALQHEDMSREEGNSTSQSWQPSQGYVPGPARESRPGPELRERCYVFEPARRQHREMRGCVIMAADQALMEKKDNSLTATIGEEPSHRPPAGFSPLAYHHPNRRKKKNLDGMKIQGYQSGEPESEPKVSPLNATHRIFENHPLRKGNDGTGDGTTQEGVKTGSQEPFITLEGDKELRVPINESRSCLRSRASSPGRDAALGLCSVSESSLSVRL</sequence>
<organism evidence="2 3">
    <name type="scientific">Liparis tanakae</name>
    <name type="common">Tanaka's snailfish</name>
    <dbReference type="NCBI Taxonomy" id="230148"/>
    <lineage>
        <taxon>Eukaryota</taxon>
        <taxon>Metazoa</taxon>
        <taxon>Chordata</taxon>
        <taxon>Craniata</taxon>
        <taxon>Vertebrata</taxon>
        <taxon>Euteleostomi</taxon>
        <taxon>Actinopterygii</taxon>
        <taxon>Neopterygii</taxon>
        <taxon>Teleostei</taxon>
        <taxon>Neoteleostei</taxon>
        <taxon>Acanthomorphata</taxon>
        <taxon>Eupercaria</taxon>
        <taxon>Perciformes</taxon>
        <taxon>Cottioidei</taxon>
        <taxon>Cottales</taxon>
        <taxon>Liparidae</taxon>
        <taxon>Liparis</taxon>
    </lineage>
</organism>
<dbReference type="AlphaFoldDB" id="A0A4Z2JB51"/>
<proteinExistence type="predicted"/>
<name>A0A4Z2JB51_9TELE</name>
<feature type="region of interest" description="Disordered" evidence="1">
    <location>
        <begin position="97"/>
        <end position="131"/>
    </location>
</feature>
<accession>A0A4Z2JB51</accession>
<comment type="caution">
    <text evidence="2">The sequence shown here is derived from an EMBL/GenBank/DDBJ whole genome shotgun (WGS) entry which is preliminary data.</text>
</comment>
<evidence type="ECO:0000313" key="3">
    <source>
        <dbReference type="Proteomes" id="UP000314294"/>
    </source>
</evidence>
<gene>
    <name evidence="2" type="ORF">EYF80_002262</name>
</gene>
<feature type="compositionally biased region" description="Basic and acidic residues" evidence="1">
    <location>
        <begin position="97"/>
        <end position="106"/>
    </location>
</feature>